<dbReference type="PANTHER" id="PTHR15561">
    <property type="entry name" value="CALCITONIN GENE-RELATED PEPTIDE-RECEPTOR COMPONENT PROTEIN"/>
    <property type="match status" value="1"/>
</dbReference>
<dbReference type="GO" id="GO:0005666">
    <property type="term" value="C:RNA polymerase III complex"/>
    <property type="evidence" value="ECO:0007669"/>
    <property type="project" value="InterPro"/>
</dbReference>
<evidence type="ECO:0000313" key="10">
    <source>
        <dbReference type="Proteomes" id="UP000521872"/>
    </source>
</evidence>
<sequence>MEQSNHNNPKNKTLPSHASHQVVNPRAALLSNYEVLTLLRELEADNLVRTKEAIRVKKEEDTSGPSALGGNPHLEASENLRTIEVEAISYLSADYLPTSTQTEESITNLVKKLEPFSLTKAEKLQIVNLAPTMPVELYVIVEELEDRFGDRMNDILECVQSTVGSTTIKPRAITTNGINGHTHLEESSSTVVMIEESNDAWDDDADAVYDEDVYDDEGAGAGVEGDLEMDES</sequence>
<accession>A0A8H4QVT7</accession>
<comment type="subcellular location">
    <subcellularLocation>
        <location evidence="1">Nucleus</location>
    </subcellularLocation>
</comment>
<dbReference type="EMBL" id="JAACJL010000030">
    <property type="protein sequence ID" value="KAF4617721.1"/>
    <property type="molecule type" value="Genomic_DNA"/>
</dbReference>
<keyword evidence="6" id="KW-0539">Nucleus</keyword>
<dbReference type="SMART" id="SM00657">
    <property type="entry name" value="RPOL4c"/>
    <property type="match status" value="1"/>
</dbReference>
<dbReference type="InterPro" id="IPR006590">
    <property type="entry name" value="RNA_pol_Rpb4/RPC9_core"/>
</dbReference>
<evidence type="ECO:0000256" key="3">
    <source>
        <dbReference type="ARBA" id="ARBA00016672"/>
    </source>
</evidence>
<comment type="similarity">
    <text evidence="2">Belongs to the eukaryotic RPC9 RNA polymerase subunit family.</text>
</comment>
<comment type="caution">
    <text evidence="9">The sequence shown here is derived from an EMBL/GenBank/DDBJ whole genome shotgun (WGS) entry which is preliminary data.</text>
</comment>
<dbReference type="InterPro" id="IPR005574">
    <property type="entry name" value="Rpb4/RPC9"/>
</dbReference>
<gene>
    <name evidence="9" type="ORF">D9613_005837</name>
</gene>
<evidence type="ECO:0000256" key="1">
    <source>
        <dbReference type="ARBA" id="ARBA00004123"/>
    </source>
</evidence>
<keyword evidence="5" id="KW-0804">Transcription</keyword>
<dbReference type="Gene3D" id="1.20.1250.40">
    <property type="match status" value="1"/>
</dbReference>
<dbReference type="Pfam" id="PF03874">
    <property type="entry name" value="RNA_pol_Rpb4"/>
    <property type="match status" value="1"/>
</dbReference>
<protein>
    <recommendedName>
        <fullName evidence="3">DNA-directed RNA polymerase III subunit RPC9</fullName>
    </recommendedName>
</protein>
<dbReference type="GO" id="GO:0006384">
    <property type="term" value="P:transcription initiation at RNA polymerase III promoter"/>
    <property type="evidence" value="ECO:0007669"/>
    <property type="project" value="InterPro"/>
</dbReference>
<dbReference type="AlphaFoldDB" id="A0A8H4QVT7"/>
<evidence type="ECO:0000256" key="2">
    <source>
        <dbReference type="ARBA" id="ARBA00006898"/>
    </source>
</evidence>
<reference evidence="9 10" key="1">
    <citation type="submission" date="2019-12" db="EMBL/GenBank/DDBJ databases">
        <authorList>
            <person name="Floudas D."/>
            <person name="Bentzer J."/>
            <person name="Ahren D."/>
            <person name="Johansson T."/>
            <person name="Persson P."/>
            <person name="Tunlid A."/>
        </authorList>
    </citation>
    <scope>NUCLEOTIDE SEQUENCE [LARGE SCALE GENOMIC DNA]</scope>
    <source>
        <strain evidence="9 10">CBS 102.39</strain>
    </source>
</reference>
<dbReference type="InterPro" id="IPR038324">
    <property type="entry name" value="Rpb4/RPC9_sf"/>
</dbReference>
<proteinExistence type="inferred from homology"/>
<dbReference type="SUPFAM" id="SSF47819">
    <property type="entry name" value="HRDC-like"/>
    <property type="match status" value="1"/>
</dbReference>
<keyword evidence="10" id="KW-1185">Reference proteome</keyword>
<dbReference type="InterPro" id="IPR038846">
    <property type="entry name" value="RPC9"/>
</dbReference>
<evidence type="ECO:0000256" key="7">
    <source>
        <dbReference type="SAM" id="MobiDB-lite"/>
    </source>
</evidence>
<organism evidence="9 10">
    <name type="scientific">Agrocybe pediades</name>
    <dbReference type="NCBI Taxonomy" id="84607"/>
    <lineage>
        <taxon>Eukaryota</taxon>
        <taxon>Fungi</taxon>
        <taxon>Dikarya</taxon>
        <taxon>Basidiomycota</taxon>
        <taxon>Agaricomycotina</taxon>
        <taxon>Agaricomycetes</taxon>
        <taxon>Agaricomycetidae</taxon>
        <taxon>Agaricales</taxon>
        <taxon>Agaricineae</taxon>
        <taxon>Strophariaceae</taxon>
        <taxon>Agrocybe</taxon>
    </lineage>
</organism>
<feature type="region of interest" description="Disordered" evidence="7">
    <location>
        <begin position="211"/>
        <end position="232"/>
    </location>
</feature>
<evidence type="ECO:0000313" key="9">
    <source>
        <dbReference type="EMBL" id="KAF4617721.1"/>
    </source>
</evidence>
<evidence type="ECO:0000259" key="8">
    <source>
        <dbReference type="SMART" id="SM00657"/>
    </source>
</evidence>
<dbReference type="Proteomes" id="UP000521872">
    <property type="component" value="Unassembled WGS sequence"/>
</dbReference>
<name>A0A8H4QVT7_9AGAR</name>
<feature type="domain" description="RNA polymerase Rpb4/RPC9 core" evidence="8">
    <location>
        <begin position="57"/>
        <end position="166"/>
    </location>
</feature>
<evidence type="ECO:0000256" key="5">
    <source>
        <dbReference type="ARBA" id="ARBA00023163"/>
    </source>
</evidence>
<dbReference type="InterPro" id="IPR010997">
    <property type="entry name" value="HRDC-like_sf"/>
</dbReference>
<evidence type="ECO:0000256" key="4">
    <source>
        <dbReference type="ARBA" id="ARBA00022478"/>
    </source>
</evidence>
<dbReference type="PANTHER" id="PTHR15561:SF0">
    <property type="entry name" value="DNA-DIRECTED RNA POLYMERASE III SUBUNIT RPC9"/>
    <property type="match status" value="1"/>
</dbReference>
<keyword evidence="4" id="KW-0240">DNA-directed RNA polymerase</keyword>
<evidence type="ECO:0000256" key="6">
    <source>
        <dbReference type="ARBA" id="ARBA00023242"/>
    </source>
</evidence>
<dbReference type="GO" id="GO:0000166">
    <property type="term" value="F:nucleotide binding"/>
    <property type="evidence" value="ECO:0007669"/>
    <property type="project" value="InterPro"/>
</dbReference>